<dbReference type="Gene3D" id="1.10.10.10">
    <property type="entry name" value="Winged helix-like DNA-binding domain superfamily/Winged helix DNA-binding domain"/>
    <property type="match status" value="1"/>
</dbReference>
<dbReference type="Pfam" id="PF00126">
    <property type="entry name" value="HTH_1"/>
    <property type="match status" value="1"/>
</dbReference>
<gene>
    <name evidence="6" type="ORF">H9L22_06205</name>
</gene>
<organism evidence="6 7">
    <name type="scientific">Tessaracoccus defluvii</name>
    <dbReference type="NCBI Taxonomy" id="1285901"/>
    <lineage>
        <taxon>Bacteria</taxon>
        <taxon>Bacillati</taxon>
        <taxon>Actinomycetota</taxon>
        <taxon>Actinomycetes</taxon>
        <taxon>Propionibacteriales</taxon>
        <taxon>Propionibacteriaceae</taxon>
        <taxon>Tessaracoccus</taxon>
    </lineage>
</organism>
<dbReference type="GO" id="GO:0032993">
    <property type="term" value="C:protein-DNA complex"/>
    <property type="evidence" value="ECO:0007669"/>
    <property type="project" value="TreeGrafter"/>
</dbReference>
<evidence type="ECO:0000313" key="6">
    <source>
        <dbReference type="EMBL" id="QNP56923.1"/>
    </source>
</evidence>
<sequence length="299" mass="33212">MDLDWNLRELRFFVSAVETGSFTDAAGELGVSQAAVSRTIAALERRLGEQLLRRIPRGCEPTATGRQLVPHVRRFLADAQRLTDVVLSRHGVLRLGYAWSALGRHTTALQRAWAAAHERQELHLIRHNSATSGLTEGFSDVAIVRRAVEDQRIDAMVVGLEQRYVAFASDDPAWSRRRRLTMAEVAERTIVVDRRTGTTNEALWAGSGRPLSTVESFDVDDWLDAIASGRAVGSTSEATVHHHPRPGVTYRPIKDGPRIPVRLAWRRDEPPTGLTELIDTVTRLYAEADTGRASGSVRR</sequence>
<dbReference type="AlphaFoldDB" id="A0A7H0H8Q7"/>
<keyword evidence="2" id="KW-0805">Transcription regulation</keyword>
<dbReference type="InterPro" id="IPR036388">
    <property type="entry name" value="WH-like_DNA-bd_sf"/>
</dbReference>
<dbReference type="RefSeq" id="WP_187722022.1">
    <property type="nucleotide sequence ID" value="NZ_BAABBL010000003.1"/>
</dbReference>
<evidence type="ECO:0000256" key="1">
    <source>
        <dbReference type="ARBA" id="ARBA00009437"/>
    </source>
</evidence>
<dbReference type="PRINTS" id="PR00039">
    <property type="entry name" value="HTHLYSR"/>
</dbReference>
<dbReference type="Proteomes" id="UP000516117">
    <property type="component" value="Chromosome"/>
</dbReference>
<dbReference type="InterPro" id="IPR000847">
    <property type="entry name" value="LysR_HTH_N"/>
</dbReference>
<evidence type="ECO:0000256" key="3">
    <source>
        <dbReference type="ARBA" id="ARBA00023125"/>
    </source>
</evidence>
<dbReference type="InterPro" id="IPR036390">
    <property type="entry name" value="WH_DNA-bd_sf"/>
</dbReference>
<comment type="similarity">
    <text evidence="1">Belongs to the LysR transcriptional regulatory family.</text>
</comment>
<accession>A0A7H0H8Q7</accession>
<dbReference type="Pfam" id="PF03466">
    <property type="entry name" value="LysR_substrate"/>
    <property type="match status" value="1"/>
</dbReference>
<dbReference type="SUPFAM" id="SSF53850">
    <property type="entry name" value="Periplasmic binding protein-like II"/>
    <property type="match status" value="1"/>
</dbReference>
<dbReference type="GO" id="GO:0003677">
    <property type="term" value="F:DNA binding"/>
    <property type="evidence" value="ECO:0007669"/>
    <property type="project" value="UniProtKB-KW"/>
</dbReference>
<dbReference type="EMBL" id="CP060789">
    <property type="protein sequence ID" value="QNP56923.1"/>
    <property type="molecule type" value="Genomic_DNA"/>
</dbReference>
<reference evidence="6 7" key="1">
    <citation type="submission" date="2020-08" db="EMBL/GenBank/DDBJ databases">
        <title>Genome sequence of Tessaracoccus defluvii JCM 17540T.</title>
        <authorList>
            <person name="Hyun D.-W."/>
            <person name="Bae J.-W."/>
        </authorList>
    </citation>
    <scope>NUCLEOTIDE SEQUENCE [LARGE SCALE GENOMIC DNA]</scope>
    <source>
        <strain evidence="6 7">JCM 17540</strain>
    </source>
</reference>
<dbReference type="PANTHER" id="PTHR30346">
    <property type="entry name" value="TRANSCRIPTIONAL DUAL REGULATOR HCAR-RELATED"/>
    <property type="match status" value="1"/>
</dbReference>
<dbReference type="Gene3D" id="3.40.190.10">
    <property type="entry name" value="Periplasmic binding protein-like II"/>
    <property type="match status" value="2"/>
</dbReference>
<dbReference type="PROSITE" id="PS50931">
    <property type="entry name" value="HTH_LYSR"/>
    <property type="match status" value="1"/>
</dbReference>
<dbReference type="KEGG" id="tdf:H9L22_06205"/>
<evidence type="ECO:0000313" key="7">
    <source>
        <dbReference type="Proteomes" id="UP000516117"/>
    </source>
</evidence>
<dbReference type="FunFam" id="1.10.10.10:FF:000001">
    <property type="entry name" value="LysR family transcriptional regulator"/>
    <property type="match status" value="1"/>
</dbReference>
<evidence type="ECO:0000256" key="2">
    <source>
        <dbReference type="ARBA" id="ARBA00023015"/>
    </source>
</evidence>
<dbReference type="SUPFAM" id="SSF46785">
    <property type="entry name" value="Winged helix' DNA-binding domain"/>
    <property type="match status" value="1"/>
</dbReference>
<feature type="domain" description="HTH lysR-type" evidence="5">
    <location>
        <begin position="5"/>
        <end position="62"/>
    </location>
</feature>
<dbReference type="InterPro" id="IPR005119">
    <property type="entry name" value="LysR_subst-bd"/>
</dbReference>
<dbReference type="GO" id="GO:0003700">
    <property type="term" value="F:DNA-binding transcription factor activity"/>
    <property type="evidence" value="ECO:0007669"/>
    <property type="project" value="InterPro"/>
</dbReference>
<proteinExistence type="inferred from homology"/>
<name>A0A7H0H8Q7_9ACTN</name>
<evidence type="ECO:0000259" key="5">
    <source>
        <dbReference type="PROSITE" id="PS50931"/>
    </source>
</evidence>
<keyword evidence="7" id="KW-1185">Reference proteome</keyword>
<dbReference type="PANTHER" id="PTHR30346:SF17">
    <property type="entry name" value="LYSR FAMILY TRANSCRIPTIONAL REGULATOR"/>
    <property type="match status" value="1"/>
</dbReference>
<protein>
    <submittedName>
        <fullName evidence="6">LysR family transcriptional regulator</fullName>
    </submittedName>
</protein>
<keyword evidence="3" id="KW-0238">DNA-binding</keyword>
<evidence type="ECO:0000256" key="4">
    <source>
        <dbReference type="ARBA" id="ARBA00023163"/>
    </source>
</evidence>
<keyword evidence="4" id="KW-0804">Transcription</keyword>